<feature type="transmembrane region" description="Helical" evidence="1">
    <location>
        <begin position="106"/>
        <end position="127"/>
    </location>
</feature>
<accession>A0ABX9E434</accession>
<keyword evidence="1" id="KW-0472">Membrane</keyword>
<feature type="transmembrane region" description="Helical" evidence="1">
    <location>
        <begin position="217"/>
        <end position="236"/>
    </location>
</feature>
<reference evidence="2 3" key="1">
    <citation type="submission" date="2018-06" db="EMBL/GenBank/DDBJ databases">
        <title>Genomic Encyclopedia of Type Strains, Phase IV (KMG-IV): sequencing the most valuable type-strain genomes for metagenomic binning, comparative biology and taxonomic classification.</title>
        <authorList>
            <person name="Goeker M."/>
        </authorList>
    </citation>
    <scope>NUCLEOTIDE SEQUENCE [LARGE SCALE GENOMIC DNA]</scope>
    <source>
        <strain evidence="2 3">DSM 45479</strain>
    </source>
</reference>
<feature type="transmembrane region" description="Helical" evidence="1">
    <location>
        <begin position="12"/>
        <end position="31"/>
    </location>
</feature>
<dbReference type="EMBL" id="QLTT01000007">
    <property type="protein sequence ID" value="RAS62925.1"/>
    <property type="molecule type" value="Genomic_DNA"/>
</dbReference>
<feature type="transmembrane region" description="Helical" evidence="1">
    <location>
        <begin position="37"/>
        <end position="60"/>
    </location>
</feature>
<keyword evidence="3" id="KW-1185">Reference proteome</keyword>
<feature type="transmembrane region" description="Helical" evidence="1">
    <location>
        <begin position="184"/>
        <end position="205"/>
    </location>
</feature>
<dbReference type="RefSeq" id="WP_146771898.1">
    <property type="nucleotide sequence ID" value="NZ_QLTT01000007.1"/>
</dbReference>
<sequence length="284" mass="29940">MTGERIRRRGLVQAAVGLVLATWVVVVAARAEVENPLVLVATAATGMLVCLCAVAGGVVATRLADAAAAARLRHVFVVLDCIAMATFFPFYWFVYALESTERPGDFAVGLLFVLVVPVVCALILAVVGSQAVHKIVVDEYGPLMPDTGALAQQFRVLGTVLVVVGVVLSIGVVVIAFAAPSRLLMLELIGLAVTLTPVLLGMRLGRVTDVHAARRSNLGMYFVLPAASGFAVAKFASLCGAVGMLFGALVFGAVVLLVIALAVVREYTGAQDWLWRGRKRPVSR</sequence>
<gene>
    <name evidence="2" type="ORF">C8D87_10771</name>
</gene>
<dbReference type="Proteomes" id="UP000248714">
    <property type="component" value="Unassembled WGS sequence"/>
</dbReference>
<feature type="transmembrane region" description="Helical" evidence="1">
    <location>
        <begin position="72"/>
        <end position="94"/>
    </location>
</feature>
<protein>
    <submittedName>
        <fullName evidence="2">Uncharacterized protein</fullName>
    </submittedName>
</protein>
<keyword evidence="1" id="KW-1133">Transmembrane helix</keyword>
<proteinExistence type="predicted"/>
<name>A0ABX9E434_9PSEU</name>
<keyword evidence="1" id="KW-0812">Transmembrane</keyword>
<evidence type="ECO:0000313" key="3">
    <source>
        <dbReference type="Proteomes" id="UP000248714"/>
    </source>
</evidence>
<organism evidence="2 3">
    <name type="scientific">Lentzea atacamensis</name>
    <dbReference type="NCBI Taxonomy" id="531938"/>
    <lineage>
        <taxon>Bacteria</taxon>
        <taxon>Bacillati</taxon>
        <taxon>Actinomycetota</taxon>
        <taxon>Actinomycetes</taxon>
        <taxon>Pseudonocardiales</taxon>
        <taxon>Pseudonocardiaceae</taxon>
        <taxon>Lentzea</taxon>
    </lineage>
</organism>
<evidence type="ECO:0000256" key="1">
    <source>
        <dbReference type="SAM" id="Phobius"/>
    </source>
</evidence>
<comment type="caution">
    <text evidence="2">The sequence shown here is derived from an EMBL/GenBank/DDBJ whole genome shotgun (WGS) entry which is preliminary data.</text>
</comment>
<feature type="transmembrane region" description="Helical" evidence="1">
    <location>
        <begin position="242"/>
        <end position="264"/>
    </location>
</feature>
<feature type="transmembrane region" description="Helical" evidence="1">
    <location>
        <begin position="154"/>
        <end position="178"/>
    </location>
</feature>
<evidence type="ECO:0000313" key="2">
    <source>
        <dbReference type="EMBL" id="RAS62925.1"/>
    </source>
</evidence>